<name>A0A1F6C9M7_HANXR</name>
<comment type="caution">
    <text evidence="1">The sequence shown here is derived from an EMBL/GenBank/DDBJ whole genome shotgun (WGS) entry which is preliminary data.</text>
</comment>
<evidence type="ECO:0000313" key="1">
    <source>
        <dbReference type="EMBL" id="OGG45868.1"/>
    </source>
</evidence>
<dbReference type="EMBL" id="MFKF01000360">
    <property type="protein sequence ID" value="OGG45868.1"/>
    <property type="molecule type" value="Genomic_DNA"/>
</dbReference>
<dbReference type="Gene3D" id="1.50.10.100">
    <property type="entry name" value="Chondroitin AC/alginate lyase"/>
    <property type="match status" value="1"/>
</dbReference>
<accession>A0A1F6C9M7</accession>
<protein>
    <recommendedName>
        <fullName evidence="3">Heparinase II N-terminal domain-containing protein</fullName>
    </recommendedName>
</protein>
<sequence>MNLVPHPRLYISADHYRRVQQPSNLPILAAAAGRVTDLARKFLDDPAIVVDETGHNYHLIRARRMQTRIVTMLTEFRRTGDRRYRDAILEDVRRVSEWEYWSWITWRQNDPRPEAIFDLSYGENSATLALAFDGLRDTLNVAEVALFVETARRRALGPYIHVNGGEKKQGYYRKPDTNWNTVCNGGAGMLALAMGGLCAESERVVALVEEGVAPFFEFLRGDGAWPEGIGYWNYGMRYGFMYLLSHERATGRRHPLLERAGTQATLLFPLVFSPNGAPCSFGDVNHFSPLPFHVAAAERFGREDILAELDRRLEARAKGGMSGTWPDDAELLLLHPRRRLRSKAAPWKRVSLQEGLEWGYVADRWPAPSLYVSVRGGTTDAPHVHRDLMSTFCLVGDERLIENVPVDDYLDTTFSSRRYELYETSAASKNAVFINGVGITDKVTARTTLLGGPGYDGFRLDVTEAMGTMRDGPVARFCGRAILMVKRKGVLVIDRIELPHAGLVESRLHTFFKVTFGKGDATVRGKKGRLHVSFAASQPARVKPGMGMPTNPARGPDTTLRQVSERKVHEVTLCHFLMPNGRAKVALAEKGERTTVAVTGDLRFKISFATAGLRF</sequence>
<dbReference type="Proteomes" id="UP000178606">
    <property type="component" value="Unassembled WGS sequence"/>
</dbReference>
<evidence type="ECO:0000313" key="2">
    <source>
        <dbReference type="Proteomes" id="UP000178606"/>
    </source>
</evidence>
<dbReference type="InterPro" id="IPR008929">
    <property type="entry name" value="Chondroitin_lyas"/>
</dbReference>
<dbReference type="PANTHER" id="PTHR38045:SF1">
    <property type="entry name" value="HEPARINASE II_III-LIKE PROTEIN"/>
    <property type="match status" value="1"/>
</dbReference>
<dbReference type="SUPFAM" id="SSF48230">
    <property type="entry name" value="Chondroitin AC/alginate lyase"/>
    <property type="match status" value="1"/>
</dbReference>
<gene>
    <name evidence="1" type="ORF">A3F84_17075</name>
</gene>
<dbReference type="PANTHER" id="PTHR38045">
    <property type="entry name" value="CHROMOSOME 1, WHOLE GENOME SHOTGUN SEQUENCE"/>
    <property type="match status" value="1"/>
</dbReference>
<organism evidence="1 2">
    <name type="scientific">Handelsmanbacteria sp. (strain RIFCSPLOWO2_12_FULL_64_10)</name>
    <dbReference type="NCBI Taxonomy" id="1817868"/>
    <lineage>
        <taxon>Bacteria</taxon>
        <taxon>Candidatus Handelsmaniibacteriota</taxon>
    </lineage>
</organism>
<dbReference type="Gene3D" id="2.70.98.70">
    <property type="match status" value="1"/>
</dbReference>
<dbReference type="AlphaFoldDB" id="A0A1F6C9M7"/>
<reference evidence="1 2" key="1">
    <citation type="journal article" date="2016" name="Nat. Commun.">
        <title>Thousands of microbial genomes shed light on interconnected biogeochemical processes in an aquifer system.</title>
        <authorList>
            <person name="Anantharaman K."/>
            <person name="Brown C.T."/>
            <person name="Hug L.A."/>
            <person name="Sharon I."/>
            <person name="Castelle C.J."/>
            <person name="Probst A.J."/>
            <person name="Thomas B.C."/>
            <person name="Singh A."/>
            <person name="Wilkins M.J."/>
            <person name="Karaoz U."/>
            <person name="Brodie E.L."/>
            <person name="Williams K.H."/>
            <person name="Hubbard S.S."/>
            <person name="Banfield J.F."/>
        </authorList>
    </citation>
    <scope>NUCLEOTIDE SEQUENCE [LARGE SCALE GENOMIC DNA]</scope>
    <source>
        <strain evidence="2">RIFCSPLOWO2_12_FULL_64_10</strain>
    </source>
</reference>
<evidence type="ECO:0008006" key="3">
    <source>
        <dbReference type="Google" id="ProtNLM"/>
    </source>
</evidence>
<proteinExistence type="predicted"/>